<feature type="region of interest" description="Disordered" evidence="1">
    <location>
        <begin position="91"/>
        <end position="118"/>
    </location>
</feature>
<dbReference type="AlphaFoldDB" id="A0AA85JL66"/>
<name>A0AA85JL66_TRIRE</name>
<reference evidence="3" key="1">
    <citation type="submission" date="2022-06" db="EMBL/GenBank/DDBJ databases">
        <authorList>
            <person name="Berger JAMES D."/>
            <person name="Berger JAMES D."/>
        </authorList>
    </citation>
    <scope>NUCLEOTIDE SEQUENCE [LARGE SCALE GENOMIC DNA]</scope>
</reference>
<feature type="transmembrane region" description="Helical" evidence="2">
    <location>
        <begin position="51"/>
        <end position="70"/>
    </location>
</feature>
<evidence type="ECO:0000313" key="3">
    <source>
        <dbReference type="Proteomes" id="UP000050795"/>
    </source>
</evidence>
<organism evidence="3 4">
    <name type="scientific">Trichobilharzia regenti</name>
    <name type="common">Nasal bird schistosome</name>
    <dbReference type="NCBI Taxonomy" id="157069"/>
    <lineage>
        <taxon>Eukaryota</taxon>
        <taxon>Metazoa</taxon>
        <taxon>Spiralia</taxon>
        <taxon>Lophotrochozoa</taxon>
        <taxon>Platyhelminthes</taxon>
        <taxon>Trematoda</taxon>
        <taxon>Digenea</taxon>
        <taxon>Strigeidida</taxon>
        <taxon>Schistosomatoidea</taxon>
        <taxon>Schistosomatidae</taxon>
        <taxon>Trichobilharzia</taxon>
    </lineage>
</organism>
<keyword evidence="2" id="KW-1133">Transmembrane helix</keyword>
<feature type="region of interest" description="Disordered" evidence="1">
    <location>
        <begin position="857"/>
        <end position="878"/>
    </location>
</feature>
<feature type="region of interest" description="Disordered" evidence="1">
    <location>
        <begin position="689"/>
        <end position="731"/>
    </location>
</feature>
<feature type="compositionally biased region" description="Polar residues" evidence="1">
    <location>
        <begin position="689"/>
        <end position="708"/>
    </location>
</feature>
<evidence type="ECO:0000256" key="2">
    <source>
        <dbReference type="SAM" id="Phobius"/>
    </source>
</evidence>
<evidence type="ECO:0000313" key="4">
    <source>
        <dbReference type="WBParaSite" id="TREG1_26890.1"/>
    </source>
</evidence>
<keyword evidence="2" id="KW-0472">Membrane</keyword>
<dbReference type="Proteomes" id="UP000050795">
    <property type="component" value="Unassembled WGS sequence"/>
</dbReference>
<evidence type="ECO:0000256" key="1">
    <source>
        <dbReference type="SAM" id="MobiDB-lite"/>
    </source>
</evidence>
<proteinExistence type="predicted"/>
<sequence length="878" mass="99008">MNPASQRRRFAHKEKLFLILTEFQAQFTSPFQLSEATRWCVSYFKRNGGNVEAVGVFLDFILSLGFIYSIDQGISSHRYAFNRERMNEFFGSCPQPENQNPENEKNSDHLAGEQSSDNPVDVSIHSWLEGNCPKSTLTNARSHLWFNEIITRLSCLLETERDELLMLIESSELSISDSCASSSPEKTSFLLDMGNAAYTNSLASERWHKYSKNATGELVDLVAVASLDALSKWPDNISHRPGFCENKCSPNSLLSIAISYLEDFQSSTIPKPTELLLDFIFSSWSNAELLAAMNGLLKSWINAVHTPTKKIIKDSNSNERDRRNFPLPPLMTTHVVDDNNNSRNTPLTGIHKTPSSPAILKPSVSYSIIEYQPISPSDLVSATPLHRMYQPSHKYENGSVPKVLFQKIKSRVSYQSQKLTRRSSEYQPSLLTPHSSGSNHKVGAYVHRRHSNFRSLNLKNLSGNRSSTQYTWPVMGCYDLAVATQMTLLFLPPIIFSRLKIVVDLLRRVLSNHERLASLMMNNLSSKDCERKSIDISMLDSPSTLEITMQAIVKLFGPLLLRLPSDDSDAADNDHSNSRIRWRECLLYLLLCDSENFLLTSPDTVVCDLRRVTANMGSDEVDAEQENISNIEELIERLNSSACISVELRGTRVYSPSKIDSLPACIPSIRSRLTVAMNLRDISLLNPEDNSTPSVKCRSSNSLENSPSHVDGGVSCRRSSDKDNFDAGNEGATPTSVSFVYEQSPCRRVFSGSCSVENSPSSSTSSVFFQSDLDPKRLASLGNTAHLIKLLNQIINDRDMNPRRKMKCLQDFRKSHPDVFWLRFGNEQTASNYISRLQRRIDLQSHPTVFERITNALRRRRQSPLKQQENQQRNGFIS</sequence>
<protein>
    <submittedName>
        <fullName evidence="4">Uncharacterized protein</fullName>
    </submittedName>
</protein>
<feature type="compositionally biased region" description="Basic and acidic residues" evidence="1">
    <location>
        <begin position="102"/>
        <end position="111"/>
    </location>
</feature>
<keyword evidence="2" id="KW-0812">Transmembrane</keyword>
<keyword evidence="3" id="KW-1185">Reference proteome</keyword>
<feature type="compositionally biased region" description="Polar residues" evidence="1">
    <location>
        <begin position="864"/>
        <end position="878"/>
    </location>
</feature>
<reference evidence="4" key="2">
    <citation type="submission" date="2023-11" db="UniProtKB">
        <authorList>
            <consortium name="WormBaseParasite"/>
        </authorList>
    </citation>
    <scope>IDENTIFICATION</scope>
</reference>
<accession>A0AA85JL66</accession>
<dbReference type="WBParaSite" id="TREG1_26890.1">
    <property type="protein sequence ID" value="TREG1_26890.1"/>
    <property type="gene ID" value="TREG1_26890"/>
</dbReference>